<name>A0ABS3NHS5_9GAMM</name>
<dbReference type="InterPro" id="IPR033436">
    <property type="entry name" value="MucB/RseB_C"/>
</dbReference>
<evidence type="ECO:0000313" key="7">
    <source>
        <dbReference type="EMBL" id="MBO1520139.1"/>
    </source>
</evidence>
<evidence type="ECO:0000259" key="6">
    <source>
        <dbReference type="Pfam" id="PF17188"/>
    </source>
</evidence>
<feature type="domain" description="MucB/RseB N-terminal" evidence="5">
    <location>
        <begin position="16"/>
        <end position="200"/>
    </location>
</feature>
<keyword evidence="4" id="KW-0574">Periplasm</keyword>
<feature type="domain" description="MucB/RseB C-terminal" evidence="6">
    <location>
        <begin position="212"/>
        <end position="307"/>
    </location>
</feature>
<proteinExistence type="inferred from homology"/>
<dbReference type="InterPro" id="IPR038484">
    <property type="entry name" value="MucB/RseB_C_sf"/>
</dbReference>
<evidence type="ECO:0000256" key="3">
    <source>
        <dbReference type="ARBA" id="ARBA00022729"/>
    </source>
</evidence>
<sequence>MIIGLVTSSVMAEEDSAEVALQRMQQAYQQLNFELTLIEFSQGQLEPKRLTRGHLNGKILTHLTHLNGRPREFVQRDNKTSFFDANHSGYTLKGANLPGLFYRLQVVPLVPILEHYDAVFAGRSRVLGRVAQVVRLVPKEPGYYGYALWLDEESGLLVKLDTLSNHASVVEQSMGVALTIGEQPGLLINELATASLPPVMSVADVYPKPQPPLPWQLGWLPDGFELSSQDTHKLPITEQAVDYLMLSNGLVEVSVYIAKAGRTNDLNQQLVRQGATHLLSLVNNAQLEVTVVGAIPADTARKIAESITAKHEQNVEAQAASSPKSN</sequence>
<dbReference type="Pfam" id="PF03888">
    <property type="entry name" value="MucB_RseB"/>
    <property type="match status" value="1"/>
</dbReference>
<dbReference type="PIRSF" id="PIRSF005427">
    <property type="entry name" value="RseB"/>
    <property type="match status" value="1"/>
</dbReference>
<dbReference type="InterPro" id="IPR005588">
    <property type="entry name" value="MucB_RseB"/>
</dbReference>
<dbReference type="InterPro" id="IPR033434">
    <property type="entry name" value="MucB/RseB_N"/>
</dbReference>
<evidence type="ECO:0000256" key="1">
    <source>
        <dbReference type="ARBA" id="ARBA00004418"/>
    </source>
</evidence>
<dbReference type="Proteomes" id="UP000664882">
    <property type="component" value="Unassembled WGS sequence"/>
</dbReference>
<dbReference type="CDD" id="cd16327">
    <property type="entry name" value="RseB"/>
    <property type="match status" value="1"/>
</dbReference>
<dbReference type="PANTHER" id="PTHR38782">
    <property type="match status" value="1"/>
</dbReference>
<dbReference type="Gene3D" id="3.30.200.100">
    <property type="entry name" value="MucB/RseB, C-terminal domain"/>
    <property type="match status" value="1"/>
</dbReference>
<keyword evidence="8" id="KW-1185">Reference proteome</keyword>
<dbReference type="PANTHER" id="PTHR38782:SF1">
    <property type="entry name" value="SIGMA-E FACTOR REGULATORY PROTEIN RSEB"/>
    <property type="match status" value="1"/>
</dbReference>
<comment type="similarity">
    <text evidence="2">Belongs to the RseB family.</text>
</comment>
<evidence type="ECO:0000256" key="2">
    <source>
        <dbReference type="ARBA" id="ARBA00008150"/>
    </source>
</evidence>
<evidence type="ECO:0000259" key="5">
    <source>
        <dbReference type="Pfam" id="PF03888"/>
    </source>
</evidence>
<evidence type="ECO:0000256" key="4">
    <source>
        <dbReference type="ARBA" id="ARBA00022764"/>
    </source>
</evidence>
<comment type="subcellular location">
    <subcellularLocation>
        <location evidence="1">Periplasm</location>
    </subcellularLocation>
</comment>
<dbReference type="EMBL" id="JAGDFX010000012">
    <property type="protein sequence ID" value="MBO1520139.1"/>
    <property type="molecule type" value="Genomic_DNA"/>
</dbReference>
<dbReference type="Gene3D" id="2.50.20.10">
    <property type="entry name" value="Lipoprotein localisation LolA/LolB/LppX"/>
    <property type="match status" value="1"/>
</dbReference>
<reference evidence="7 8" key="1">
    <citation type="submission" date="2021-03" db="EMBL/GenBank/DDBJ databases">
        <title>Oceanisphaera sp. nov., isolated from the intestine.</title>
        <authorList>
            <person name="Zhao L.-H."/>
            <person name="Shi L.-F."/>
        </authorList>
    </citation>
    <scope>NUCLEOTIDE SEQUENCE [LARGE SCALE GENOMIC DNA]</scope>
    <source>
        <strain evidence="7 8">DM8</strain>
    </source>
</reference>
<keyword evidence="3" id="KW-0732">Signal</keyword>
<gene>
    <name evidence="7" type="ORF">J3U76_10985</name>
</gene>
<accession>A0ABS3NHS5</accession>
<protein>
    <submittedName>
        <fullName evidence="7">MucB/RseB C-terminal domain-containing protein</fullName>
    </submittedName>
</protein>
<comment type="caution">
    <text evidence="7">The sequence shown here is derived from an EMBL/GenBank/DDBJ whole genome shotgun (WGS) entry which is preliminary data.</text>
</comment>
<organism evidence="7 8">
    <name type="scientific">Oceanisphaera pacifica</name>
    <dbReference type="NCBI Taxonomy" id="2818389"/>
    <lineage>
        <taxon>Bacteria</taxon>
        <taxon>Pseudomonadati</taxon>
        <taxon>Pseudomonadota</taxon>
        <taxon>Gammaproteobacteria</taxon>
        <taxon>Aeromonadales</taxon>
        <taxon>Aeromonadaceae</taxon>
        <taxon>Oceanisphaera</taxon>
    </lineage>
</organism>
<dbReference type="Pfam" id="PF17188">
    <property type="entry name" value="MucB_RseB_C"/>
    <property type="match status" value="1"/>
</dbReference>
<evidence type="ECO:0000313" key="8">
    <source>
        <dbReference type="Proteomes" id="UP000664882"/>
    </source>
</evidence>